<evidence type="ECO:0000259" key="1">
    <source>
        <dbReference type="PROSITE" id="PS50234"/>
    </source>
</evidence>
<name>A0ABT5YJL3_9PROT</name>
<accession>A0ABT5YJL3</accession>
<protein>
    <submittedName>
        <fullName evidence="2">DUF1194 domain-containing protein</fullName>
    </submittedName>
</protein>
<proteinExistence type="predicted"/>
<dbReference type="SUPFAM" id="SSF53300">
    <property type="entry name" value="vWA-like"/>
    <property type="match status" value="1"/>
</dbReference>
<dbReference type="InterPro" id="IPR036465">
    <property type="entry name" value="vWFA_dom_sf"/>
</dbReference>
<dbReference type="Proteomes" id="UP001215503">
    <property type="component" value="Unassembled WGS sequence"/>
</dbReference>
<dbReference type="Pfam" id="PF06707">
    <property type="entry name" value="DUF1194"/>
    <property type="match status" value="1"/>
</dbReference>
<keyword evidence="3" id="KW-1185">Reference proteome</keyword>
<dbReference type="InterPro" id="IPR002035">
    <property type="entry name" value="VWF_A"/>
</dbReference>
<dbReference type="InterPro" id="IPR010607">
    <property type="entry name" value="DUF1194"/>
</dbReference>
<feature type="domain" description="VWFA" evidence="1">
    <location>
        <begin position="55"/>
        <end position="248"/>
    </location>
</feature>
<evidence type="ECO:0000313" key="3">
    <source>
        <dbReference type="Proteomes" id="UP001215503"/>
    </source>
</evidence>
<dbReference type="Gene3D" id="3.40.50.410">
    <property type="entry name" value="von Willebrand factor, type A domain"/>
    <property type="match status" value="1"/>
</dbReference>
<evidence type="ECO:0000313" key="2">
    <source>
        <dbReference type="EMBL" id="MDF2095093.1"/>
    </source>
</evidence>
<organism evidence="2 3">
    <name type="scientific">Aquibaculum arenosum</name>
    <dbReference type="NCBI Taxonomy" id="3032591"/>
    <lineage>
        <taxon>Bacteria</taxon>
        <taxon>Pseudomonadati</taxon>
        <taxon>Pseudomonadota</taxon>
        <taxon>Alphaproteobacteria</taxon>
        <taxon>Rhodospirillales</taxon>
        <taxon>Rhodovibrionaceae</taxon>
        <taxon>Aquibaculum</taxon>
    </lineage>
</organism>
<dbReference type="RefSeq" id="WP_275820184.1">
    <property type="nucleotide sequence ID" value="NZ_JARHUD010000002.1"/>
</dbReference>
<sequence>MRPPFLARLLGNGLLPAHLAGYTGGMISLRVLFLLVLLSVSLAEPLRAQAPVDLALVLAVDASSSVNAYEFDLQMNGIADAFRDPEVQGAISGVGDRGMAVALVQWGSQNEQVVAVDWSLVYDPATAAAFAAAVQAAPRYVDGGSTAIGNALRFSTRFLASAPYQSMRQVIDVSGDGRINQGIATQTGRDAAVAAGVTVNGLAILNEEPGLDLYYRDNVVGGPGAFVLSAVNYEDFGRAMRLKLVREMAGPPIAQQAPEGEGLLLAWQNCRLNAPAGADCAPEPAGRAQTSPR</sequence>
<dbReference type="EMBL" id="JARHUD010000002">
    <property type="protein sequence ID" value="MDF2095093.1"/>
    <property type="molecule type" value="Genomic_DNA"/>
</dbReference>
<gene>
    <name evidence="2" type="ORF">P2G67_03790</name>
</gene>
<dbReference type="PROSITE" id="PS50234">
    <property type="entry name" value="VWFA"/>
    <property type="match status" value="1"/>
</dbReference>
<comment type="caution">
    <text evidence="2">The sequence shown here is derived from an EMBL/GenBank/DDBJ whole genome shotgun (WGS) entry which is preliminary data.</text>
</comment>
<reference evidence="2 3" key="1">
    <citation type="submission" date="2023-03" db="EMBL/GenBank/DDBJ databases">
        <title>Fodinicurvata sp. CAU 1616 isolated from sea sendiment.</title>
        <authorList>
            <person name="Kim W."/>
        </authorList>
    </citation>
    <scope>NUCLEOTIDE SEQUENCE [LARGE SCALE GENOMIC DNA]</scope>
    <source>
        <strain evidence="2 3">CAU 1616</strain>
    </source>
</reference>